<comment type="caution">
    <text evidence="2">The sequence shown here is derived from an EMBL/GenBank/DDBJ whole genome shotgun (WGS) entry which is preliminary data.</text>
</comment>
<accession>A0AAN7T1Y4</accession>
<dbReference type="EMBL" id="JAVRRJ010000003">
    <property type="protein sequence ID" value="KAK5086442.1"/>
    <property type="molecule type" value="Genomic_DNA"/>
</dbReference>
<feature type="signal peptide" evidence="1">
    <location>
        <begin position="1"/>
        <end position="20"/>
    </location>
</feature>
<organism evidence="2 3">
    <name type="scientific">Lithohypha guttulata</name>
    <dbReference type="NCBI Taxonomy" id="1690604"/>
    <lineage>
        <taxon>Eukaryota</taxon>
        <taxon>Fungi</taxon>
        <taxon>Dikarya</taxon>
        <taxon>Ascomycota</taxon>
        <taxon>Pezizomycotina</taxon>
        <taxon>Eurotiomycetes</taxon>
        <taxon>Chaetothyriomycetidae</taxon>
        <taxon>Chaetothyriales</taxon>
        <taxon>Trichomeriaceae</taxon>
        <taxon>Lithohypha</taxon>
    </lineage>
</organism>
<feature type="chain" id="PRO_5042879866" description="Small secreted protein" evidence="1">
    <location>
        <begin position="21"/>
        <end position="182"/>
    </location>
</feature>
<proteinExistence type="predicted"/>
<gene>
    <name evidence="2" type="ORF">LTR05_003610</name>
</gene>
<dbReference type="AlphaFoldDB" id="A0AAN7T1Y4"/>
<evidence type="ECO:0000313" key="3">
    <source>
        <dbReference type="Proteomes" id="UP001309876"/>
    </source>
</evidence>
<name>A0AAN7T1Y4_9EURO</name>
<evidence type="ECO:0000313" key="2">
    <source>
        <dbReference type="EMBL" id="KAK5086442.1"/>
    </source>
</evidence>
<protein>
    <recommendedName>
        <fullName evidence="4">Small secreted protein</fullName>
    </recommendedName>
</protein>
<keyword evidence="1" id="KW-0732">Signal</keyword>
<keyword evidence="3" id="KW-1185">Reference proteome</keyword>
<reference evidence="2 3" key="1">
    <citation type="submission" date="2023-08" db="EMBL/GenBank/DDBJ databases">
        <title>Black Yeasts Isolated from many extreme environments.</title>
        <authorList>
            <person name="Coleine C."/>
            <person name="Stajich J.E."/>
            <person name="Selbmann L."/>
        </authorList>
    </citation>
    <scope>NUCLEOTIDE SEQUENCE [LARGE SCALE GENOMIC DNA]</scope>
    <source>
        <strain evidence="2 3">CCFEE 5910</strain>
    </source>
</reference>
<evidence type="ECO:0000256" key="1">
    <source>
        <dbReference type="SAM" id="SignalP"/>
    </source>
</evidence>
<sequence>MKMLTYLTIHLLGFISLVAAQLNNITTPSLNLTTIATSNGSSVLECWQFPGFAASATPGVSGALNLFLGNTSNASYTVIPARFNGGVHTAPAAQLVFFASGLAHITLPNTTITPTTEAWIQGGKYGLILAADTPNVSRYGHITMYPSDADTVAMQVPFADGEVPDHEVLYAGPCGWAEMVGI</sequence>
<evidence type="ECO:0008006" key="4">
    <source>
        <dbReference type="Google" id="ProtNLM"/>
    </source>
</evidence>
<dbReference type="Proteomes" id="UP001309876">
    <property type="component" value="Unassembled WGS sequence"/>
</dbReference>